<comment type="caution">
    <text evidence="1">The sequence shown here is derived from an EMBL/GenBank/DDBJ whole genome shotgun (WGS) entry which is preliminary data.</text>
</comment>
<protein>
    <submittedName>
        <fullName evidence="1">Uncharacterized protein</fullName>
    </submittedName>
</protein>
<reference evidence="1" key="1">
    <citation type="journal article" date="2020" name="mSystems">
        <title>Genome- and Community-Level Interaction Insights into Carbon Utilization and Element Cycling Functions of Hydrothermarchaeota in Hydrothermal Sediment.</title>
        <authorList>
            <person name="Zhou Z."/>
            <person name="Liu Y."/>
            <person name="Xu W."/>
            <person name="Pan J."/>
            <person name="Luo Z.H."/>
            <person name="Li M."/>
        </authorList>
    </citation>
    <scope>NUCLEOTIDE SEQUENCE [LARGE SCALE GENOMIC DNA]</scope>
    <source>
        <strain evidence="1">SpSt-622</strain>
    </source>
</reference>
<dbReference type="AlphaFoldDB" id="A0A7J3PKC9"/>
<gene>
    <name evidence="1" type="ORF">ENT92_01830</name>
</gene>
<organism evidence="1">
    <name type="scientific">Staphylothermus marinus</name>
    <dbReference type="NCBI Taxonomy" id="2280"/>
    <lineage>
        <taxon>Archaea</taxon>
        <taxon>Thermoproteota</taxon>
        <taxon>Thermoprotei</taxon>
        <taxon>Desulfurococcales</taxon>
        <taxon>Desulfurococcaceae</taxon>
        <taxon>Staphylothermus</taxon>
    </lineage>
</organism>
<accession>A0A7J3PKC9</accession>
<name>A0A7J3PKC9_STAMA</name>
<evidence type="ECO:0000313" key="1">
    <source>
        <dbReference type="EMBL" id="HGU64944.1"/>
    </source>
</evidence>
<proteinExistence type="predicted"/>
<dbReference type="EMBL" id="DTAN01000070">
    <property type="protein sequence ID" value="HGU64944.1"/>
    <property type="molecule type" value="Genomic_DNA"/>
</dbReference>
<sequence length="111" mass="13076">MIDNNIYYYIRIYRVSDVDKKIVENEIRKLCDFIKHRSRLIRNVSYYTVTYIDNGDSEGLIIVSGRDRETVSREADVLIGLIDSSFETLRAELVDKVKNKKLVPIPLFRNF</sequence>